<feature type="transmembrane region" description="Helical" evidence="7">
    <location>
        <begin position="210"/>
        <end position="232"/>
    </location>
</feature>
<name>A0A507FQA6_9FUNG</name>
<feature type="transmembrane region" description="Helical" evidence="7">
    <location>
        <begin position="77"/>
        <end position="99"/>
    </location>
</feature>
<feature type="transmembrane region" description="Helical" evidence="7">
    <location>
        <begin position="322"/>
        <end position="339"/>
    </location>
</feature>
<dbReference type="OrthoDB" id="196650at2759"/>
<dbReference type="AlphaFoldDB" id="A0A507FQA6"/>
<feature type="transmembrane region" description="Helical" evidence="7">
    <location>
        <begin position="452"/>
        <end position="478"/>
    </location>
</feature>
<dbReference type="InterPro" id="IPR011701">
    <property type="entry name" value="MFS"/>
</dbReference>
<feature type="transmembrane region" description="Helical" evidence="7">
    <location>
        <begin position="351"/>
        <end position="368"/>
    </location>
</feature>
<dbReference type="FunFam" id="1.20.1250.20:FF:000223">
    <property type="entry name" value="Major facilitator superfamily domain-containing protein"/>
    <property type="match status" value="1"/>
</dbReference>
<feature type="transmembrane region" description="Helical" evidence="7">
    <location>
        <begin position="12"/>
        <end position="35"/>
    </location>
</feature>
<keyword evidence="4 7" id="KW-1133">Transmembrane helix</keyword>
<dbReference type="Proteomes" id="UP000320333">
    <property type="component" value="Unassembled WGS sequence"/>
</dbReference>
<feature type="domain" description="Major facilitator superfamily (MFS) profile" evidence="8">
    <location>
        <begin position="13"/>
        <end position="484"/>
    </location>
</feature>
<reference evidence="9 10" key="1">
    <citation type="journal article" date="2019" name="Sci. Rep.">
        <title>Comparative genomics of chytrid fungi reveal insights into the obligate biotrophic and pathogenic lifestyle of Synchytrium endobioticum.</title>
        <authorList>
            <person name="van de Vossenberg B.T.L.H."/>
            <person name="Warris S."/>
            <person name="Nguyen H.D.T."/>
            <person name="van Gent-Pelzer M.P.E."/>
            <person name="Joly D.L."/>
            <person name="van de Geest H.C."/>
            <person name="Bonants P.J.M."/>
            <person name="Smith D.S."/>
            <person name="Levesque C.A."/>
            <person name="van der Lee T.A.J."/>
        </authorList>
    </citation>
    <scope>NUCLEOTIDE SEQUENCE [LARGE SCALE GENOMIC DNA]</scope>
    <source>
        <strain evidence="9 10">CBS 675.73</strain>
    </source>
</reference>
<evidence type="ECO:0000256" key="1">
    <source>
        <dbReference type="ARBA" id="ARBA00004141"/>
    </source>
</evidence>
<dbReference type="InterPro" id="IPR036259">
    <property type="entry name" value="MFS_trans_sf"/>
</dbReference>
<keyword evidence="2" id="KW-0813">Transport</keyword>
<evidence type="ECO:0000256" key="5">
    <source>
        <dbReference type="ARBA" id="ARBA00023136"/>
    </source>
</evidence>
<dbReference type="SUPFAM" id="SSF103473">
    <property type="entry name" value="MFS general substrate transporter"/>
    <property type="match status" value="1"/>
</dbReference>
<feature type="transmembrane region" description="Helical" evidence="7">
    <location>
        <begin position="286"/>
        <end position="310"/>
    </location>
</feature>
<dbReference type="GO" id="GO:0016020">
    <property type="term" value="C:membrane"/>
    <property type="evidence" value="ECO:0007669"/>
    <property type="project" value="UniProtKB-SubCell"/>
</dbReference>
<accession>A0A507FQA6</accession>
<feature type="transmembrane region" description="Helical" evidence="7">
    <location>
        <begin position="168"/>
        <end position="190"/>
    </location>
</feature>
<comment type="subcellular location">
    <subcellularLocation>
        <location evidence="1">Membrane</location>
        <topology evidence="1">Multi-pass membrane protein</topology>
    </subcellularLocation>
</comment>
<dbReference type="GO" id="GO:0022857">
    <property type="term" value="F:transmembrane transporter activity"/>
    <property type="evidence" value="ECO:0007669"/>
    <property type="project" value="InterPro"/>
</dbReference>
<evidence type="ECO:0000259" key="8">
    <source>
        <dbReference type="PROSITE" id="PS50850"/>
    </source>
</evidence>
<keyword evidence="10" id="KW-1185">Reference proteome</keyword>
<feature type="region of interest" description="Disordered" evidence="6">
    <location>
        <begin position="247"/>
        <end position="276"/>
    </location>
</feature>
<keyword evidence="3 7" id="KW-0812">Transmembrane</keyword>
<evidence type="ECO:0000256" key="6">
    <source>
        <dbReference type="SAM" id="MobiDB-lite"/>
    </source>
</evidence>
<dbReference type="PROSITE" id="PS50850">
    <property type="entry name" value="MFS"/>
    <property type="match status" value="1"/>
</dbReference>
<protein>
    <recommendedName>
        <fullName evidence="8">Major facilitator superfamily (MFS) profile domain-containing protein</fullName>
    </recommendedName>
</protein>
<dbReference type="STRING" id="246404.A0A507FQA6"/>
<organism evidence="9 10">
    <name type="scientific">Chytriomyces confervae</name>
    <dbReference type="NCBI Taxonomy" id="246404"/>
    <lineage>
        <taxon>Eukaryota</taxon>
        <taxon>Fungi</taxon>
        <taxon>Fungi incertae sedis</taxon>
        <taxon>Chytridiomycota</taxon>
        <taxon>Chytridiomycota incertae sedis</taxon>
        <taxon>Chytridiomycetes</taxon>
        <taxon>Chytridiales</taxon>
        <taxon>Chytriomycetaceae</taxon>
        <taxon>Chytriomyces</taxon>
    </lineage>
</organism>
<evidence type="ECO:0000256" key="4">
    <source>
        <dbReference type="ARBA" id="ARBA00022989"/>
    </source>
</evidence>
<evidence type="ECO:0000256" key="7">
    <source>
        <dbReference type="SAM" id="Phobius"/>
    </source>
</evidence>
<feature type="transmembrane region" description="Helical" evidence="7">
    <location>
        <begin position="134"/>
        <end position="156"/>
    </location>
</feature>
<dbReference type="PANTHER" id="PTHR23504">
    <property type="entry name" value="MAJOR FACILITATOR SUPERFAMILY DOMAIN-CONTAINING PROTEIN 10"/>
    <property type="match status" value="1"/>
</dbReference>
<evidence type="ECO:0000256" key="3">
    <source>
        <dbReference type="ARBA" id="ARBA00022692"/>
    </source>
</evidence>
<feature type="transmembrane region" description="Helical" evidence="7">
    <location>
        <begin position="111"/>
        <end position="128"/>
    </location>
</feature>
<sequence>MSKTKEDVFARRALTTIFTALLIDILAFTIILPLFPRILNYYNTVDGPDDSTFYSAIHAQVSSFRGWIGGTESRLDIVLFGGFIGSLFSFLQFVASPWIGSLSDVYGRKNVLLISMIGNAVSMLLWIFSKSFFIFVLSRVVGGLTEGNVQMSIAMISDITTPETRSKGLALVGIAFSLGFTVGPPIGAYFASIDLLETFPWLKAYGINAFSSPAIFALILIVIETIYMALYLPETLGFKKENLTTTTTTTGATTNSPKKTKKEPAVKTSKSVNNSKKSSTESTLKLLSLIHFLYLFCFSGMEFTLTFLTYDRFGFSNSQQGKYLATLGVVAALVQGGYVRRVAHKTVTEKAIVIQGMVSCAVGLFVIGNLAKGGSGYGGVWLYVGAGFLAFTSGTVVTTLTSLASLTATGAKTEEYDENPRNISENQGRILGSFRSAGQLGRSMGPLAACSAYWILGSAASYSMGSIAIGSLAVMMYLTVPDVALPGKRKLE</sequence>
<evidence type="ECO:0000313" key="10">
    <source>
        <dbReference type="Proteomes" id="UP000320333"/>
    </source>
</evidence>
<feature type="compositionally biased region" description="Low complexity" evidence="6">
    <location>
        <begin position="266"/>
        <end position="276"/>
    </location>
</feature>
<comment type="caution">
    <text evidence="9">The sequence shown here is derived from an EMBL/GenBank/DDBJ whole genome shotgun (WGS) entry which is preliminary data.</text>
</comment>
<proteinExistence type="predicted"/>
<keyword evidence="5 7" id="KW-0472">Membrane</keyword>
<dbReference type="Gene3D" id="1.20.1250.20">
    <property type="entry name" value="MFS general substrate transporter like domains"/>
    <property type="match status" value="1"/>
</dbReference>
<dbReference type="InterPro" id="IPR020846">
    <property type="entry name" value="MFS_dom"/>
</dbReference>
<evidence type="ECO:0000313" key="9">
    <source>
        <dbReference type="EMBL" id="TPX78452.1"/>
    </source>
</evidence>
<dbReference type="Pfam" id="PF07690">
    <property type="entry name" value="MFS_1"/>
    <property type="match status" value="1"/>
</dbReference>
<evidence type="ECO:0000256" key="2">
    <source>
        <dbReference type="ARBA" id="ARBA00022448"/>
    </source>
</evidence>
<dbReference type="PANTHER" id="PTHR23504:SF31">
    <property type="entry name" value="MAJOR FACILITATOR SUPERFAMILY DOMAIN-CONTAINING PROTEIN 10"/>
    <property type="match status" value="1"/>
</dbReference>
<feature type="transmembrane region" description="Helical" evidence="7">
    <location>
        <begin position="380"/>
        <end position="403"/>
    </location>
</feature>
<dbReference type="EMBL" id="QEAP01000004">
    <property type="protein sequence ID" value="TPX78452.1"/>
    <property type="molecule type" value="Genomic_DNA"/>
</dbReference>
<gene>
    <name evidence="9" type="ORF">CcCBS67573_g00333</name>
</gene>